<name>A0ABV8RBG2_9FLAO</name>
<dbReference type="EMBL" id="JBHSCY010000002">
    <property type="protein sequence ID" value="MFC4269305.1"/>
    <property type="molecule type" value="Genomic_DNA"/>
</dbReference>
<gene>
    <name evidence="1" type="ORF">ACFOWD_10335</name>
</gene>
<dbReference type="Proteomes" id="UP001595826">
    <property type="component" value="Unassembled WGS sequence"/>
</dbReference>
<evidence type="ECO:0008006" key="3">
    <source>
        <dbReference type="Google" id="ProtNLM"/>
    </source>
</evidence>
<keyword evidence="2" id="KW-1185">Reference proteome</keyword>
<sequence>MRKKIKLQLGDKRDSFNGNIKKPYYLFLEMGEKQFVFSNKVKAKKWLVTFENKLNSLTKELIHSVPKLYEYNVKLSLYMTFPEQKRFRNNLDYSIERYWLLYNSDYISSISREIYNIISEIEFQLKFYDKLLSKNSRNQNMLNEVKVEIKHLKYLKNDFDALFDVDKNLISLADKQSKKIYTSDSSEKYLRIA</sequence>
<dbReference type="RefSeq" id="WP_377410332.1">
    <property type="nucleotide sequence ID" value="NZ_JBHSCY010000002.1"/>
</dbReference>
<proteinExistence type="predicted"/>
<evidence type="ECO:0000313" key="2">
    <source>
        <dbReference type="Proteomes" id="UP001595826"/>
    </source>
</evidence>
<reference evidence="2" key="1">
    <citation type="journal article" date="2019" name="Int. J. Syst. Evol. Microbiol.">
        <title>The Global Catalogue of Microorganisms (GCM) 10K type strain sequencing project: providing services to taxonomists for standard genome sequencing and annotation.</title>
        <authorList>
            <consortium name="The Broad Institute Genomics Platform"/>
            <consortium name="The Broad Institute Genome Sequencing Center for Infectious Disease"/>
            <person name="Wu L."/>
            <person name="Ma J."/>
        </authorList>
    </citation>
    <scope>NUCLEOTIDE SEQUENCE [LARGE SCALE GENOMIC DNA]</scope>
    <source>
        <strain evidence="2">CECT 8655</strain>
    </source>
</reference>
<comment type="caution">
    <text evidence="1">The sequence shown here is derived from an EMBL/GenBank/DDBJ whole genome shotgun (WGS) entry which is preliminary data.</text>
</comment>
<accession>A0ABV8RBG2</accession>
<evidence type="ECO:0000313" key="1">
    <source>
        <dbReference type="EMBL" id="MFC4269305.1"/>
    </source>
</evidence>
<organism evidence="1 2">
    <name type="scientific">Polaribacter marinivivus</name>
    <dbReference type="NCBI Taxonomy" id="1524260"/>
    <lineage>
        <taxon>Bacteria</taxon>
        <taxon>Pseudomonadati</taxon>
        <taxon>Bacteroidota</taxon>
        <taxon>Flavobacteriia</taxon>
        <taxon>Flavobacteriales</taxon>
        <taxon>Flavobacteriaceae</taxon>
    </lineage>
</organism>
<protein>
    <recommendedName>
        <fullName evidence="3">PH domain-containing protein</fullName>
    </recommendedName>
</protein>